<dbReference type="PANTHER" id="PTHR43433:SF5">
    <property type="entry name" value="AB HYDROLASE-1 DOMAIN-CONTAINING PROTEIN"/>
    <property type="match status" value="1"/>
</dbReference>
<keyword evidence="7" id="KW-1185">Reference proteome</keyword>
<proteinExistence type="predicted"/>
<dbReference type="Pfam" id="PF00561">
    <property type="entry name" value="Abhydrolase_1"/>
    <property type="match status" value="1"/>
</dbReference>
<evidence type="ECO:0000259" key="4">
    <source>
        <dbReference type="Pfam" id="PF00561"/>
    </source>
</evidence>
<dbReference type="GO" id="GO:0016787">
    <property type="term" value="F:hydrolase activity"/>
    <property type="evidence" value="ECO:0007669"/>
    <property type="project" value="UniProtKB-KW"/>
</dbReference>
<keyword evidence="1" id="KW-0489">Methyltransferase</keyword>
<name>A0ABW5W7T8_9PSEU</name>
<dbReference type="Gene3D" id="3.40.50.150">
    <property type="entry name" value="Vaccinia Virus protein VP39"/>
    <property type="match status" value="1"/>
</dbReference>
<evidence type="ECO:0000256" key="1">
    <source>
        <dbReference type="ARBA" id="ARBA00022603"/>
    </source>
</evidence>
<dbReference type="PRINTS" id="PR00111">
    <property type="entry name" value="ABHYDROLASE"/>
</dbReference>
<dbReference type="PANTHER" id="PTHR43433">
    <property type="entry name" value="HYDROLASE, ALPHA/BETA FOLD FAMILY PROTEIN"/>
    <property type="match status" value="1"/>
</dbReference>
<accession>A0ABW5W7T8</accession>
<dbReference type="InterPro" id="IPR013216">
    <property type="entry name" value="Methyltransf_11"/>
</dbReference>
<reference evidence="7" key="1">
    <citation type="journal article" date="2019" name="Int. J. Syst. Evol. Microbiol.">
        <title>The Global Catalogue of Microorganisms (GCM) 10K type strain sequencing project: providing services to taxonomists for standard genome sequencing and annotation.</title>
        <authorList>
            <consortium name="The Broad Institute Genomics Platform"/>
            <consortium name="The Broad Institute Genome Sequencing Center for Infectious Disease"/>
            <person name="Wu L."/>
            <person name="Ma J."/>
        </authorList>
    </citation>
    <scope>NUCLEOTIDE SEQUENCE [LARGE SCALE GENOMIC DNA]</scope>
    <source>
        <strain evidence="7">IBRC-M 10906</strain>
    </source>
</reference>
<organism evidence="6 7">
    <name type="scientific">Prauserella oleivorans</name>
    <dbReference type="NCBI Taxonomy" id="1478153"/>
    <lineage>
        <taxon>Bacteria</taxon>
        <taxon>Bacillati</taxon>
        <taxon>Actinomycetota</taxon>
        <taxon>Actinomycetes</taxon>
        <taxon>Pseudonocardiales</taxon>
        <taxon>Pseudonocardiaceae</taxon>
        <taxon>Prauserella</taxon>
    </lineage>
</organism>
<dbReference type="SUPFAM" id="SSF53474">
    <property type="entry name" value="alpha/beta-Hydrolases"/>
    <property type="match status" value="1"/>
</dbReference>
<dbReference type="Gene3D" id="3.40.50.1820">
    <property type="entry name" value="alpha/beta hydrolase"/>
    <property type="match status" value="1"/>
</dbReference>
<dbReference type="SUPFAM" id="SSF53335">
    <property type="entry name" value="S-adenosyl-L-methionine-dependent methyltransferases"/>
    <property type="match status" value="1"/>
</dbReference>
<dbReference type="InterPro" id="IPR008854">
    <property type="entry name" value="TPMT"/>
</dbReference>
<dbReference type="PROSITE" id="PS51585">
    <property type="entry name" value="SAM_MT_TPMT"/>
    <property type="match status" value="1"/>
</dbReference>
<evidence type="ECO:0000259" key="5">
    <source>
        <dbReference type="Pfam" id="PF08241"/>
    </source>
</evidence>
<dbReference type="InterPro" id="IPR029058">
    <property type="entry name" value="AB_hydrolase_fold"/>
</dbReference>
<keyword evidence="3" id="KW-0949">S-adenosyl-L-methionine</keyword>
<dbReference type="InterPro" id="IPR050471">
    <property type="entry name" value="AB_hydrolase"/>
</dbReference>
<dbReference type="EMBL" id="JBHUOF010000007">
    <property type="protein sequence ID" value="MFD2799296.1"/>
    <property type="molecule type" value="Genomic_DNA"/>
</dbReference>
<feature type="domain" description="Methyltransferase type 11" evidence="5">
    <location>
        <begin position="354"/>
        <end position="448"/>
    </location>
</feature>
<feature type="domain" description="AB hydrolase-1" evidence="4">
    <location>
        <begin position="36"/>
        <end position="271"/>
    </location>
</feature>
<gene>
    <name evidence="6" type="ORF">ACFS2C_07830</name>
</gene>
<dbReference type="Pfam" id="PF08241">
    <property type="entry name" value="Methyltransf_11"/>
    <property type="match status" value="1"/>
</dbReference>
<protein>
    <submittedName>
        <fullName evidence="6">Alpha/beta fold hydrolase</fullName>
    </submittedName>
</protein>
<dbReference type="RefSeq" id="WP_377385917.1">
    <property type="nucleotide sequence ID" value="NZ_JBHSAN010000006.1"/>
</dbReference>
<keyword evidence="6" id="KW-0378">Hydrolase</keyword>
<evidence type="ECO:0000313" key="6">
    <source>
        <dbReference type="EMBL" id="MFD2799296.1"/>
    </source>
</evidence>
<dbReference type="InterPro" id="IPR029063">
    <property type="entry name" value="SAM-dependent_MTases_sf"/>
</dbReference>
<dbReference type="CDD" id="cd02440">
    <property type="entry name" value="AdoMet_MTases"/>
    <property type="match status" value="1"/>
</dbReference>
<evidence type="ECO:0000256" key="2">
    <source>
        <dbReference type="ARBA" id="ARBA00022679"/>
    </source>
</evidence>
<evidence type="ECO:0000313" key="7">
    <source>
        <dbReference type="Proteomes" id="UP001597478"/>
    </source>
</evidence>
<dbReference type="Proteomes" id="UP001597478">
    <property type="component" value="Unassembled WGS sequence"/>
</dbReference>
<sequence length="503" mass="53161">MVTRRTSESGSRGERMLAVQGVRLCVETFGRAADPALLLIAGQDSSMDWWYDELCARLAARRHVIRYDHRDTGRSATWPPGAPGYTFADLVGDALGVLDALDVHEAHVAGISMGGAIAQWLAVTHPERVRTLTLLATSGALPGLPDDLPDMAPDFAAIADAGGPAGTDPEAVVARLLSEQRALAGPGFDEARTRTVVERVVARTADLASLGNHAHTDGGPQPDGTLADIAAPTLVIHGDADPLFPLPHGEALARVIPGAELLVLPGAGHEVPPPSTWDTVVRVLLRHTSDGPEAEEERIVGRAEDDPVGWFEELYNAGEAGDIELPWSRTDPHPLLAEWVAARGIHGPGRAVVVGAGLGADAEYIAARGFDTTGFDVSETAVRVCRERWPGSPVQYRVADLLDLPADWRGAFDLVVEVLTVQALPVALRSRATDGVRGLLAPGGTLVVVALRAQDGVAPEPGPPYPLTRGDVEAFGAGLDTVTVRETALDGSPRWLAEFRRPG</sequence>
<evidence type="ECO:0000256" key="3">
    <source>
        <dbReference type="ARBA" id="ARBA00022691"/>
    </source>
</evidence>
<comment type="caution">
    <text evidence="6">The sequence shown here is derived from an EMBL/GenBank/DDBJ whole genome shotgun (WGS) entry which is preliminary data.</text>
</comment>
<dbReference type="InterPro" id="IPR000073">
    <property type="entry name" value="AB_hydrolase_1"/>
</dbReference>
<keyword evidence="2" id="KW-0808">Transferase</keyword>